<organism evidence="2 3">
    <name type="scientific">Rhizoctonia solani</name>
    <dbReference type="NCBI Taxonomy" id="456999"/>
    <lineage>
        <taxon>Eukaryota</taxon>
        <taxon>Fungi</taxon>
        <taxon>Dikarya</taxon>
        <taxon>Basidiomycota</taxon>
        <taxon>Agaricomycotina</taxon>
        <taxon>Agaricomycetes</taxon>
        <taxon>Cantharellales</taxon>
        <taxon>Ceratobasidiaceae</taxon>
        <taxon>Rhizoctonia</taxon>
    </lineage>
</organism>
<dbReference type="AlphaFoldDB" id="A0A0K6G298"/>
<keyword evidence="3" id="KW-1185">Reference proteome</keyword>
<evidence type="ECO:0000313" key="3">
    <source>
        <dbReference type="Proteomes" id="UP000044841"/>
    </source>
</evidence>
<evidence type="ECO:0000256" key="1">
    <source>
        <dbReference type="SAM" id="Phobius"/>
    </source>
</evidence>
<dbReference type="EMBL" id="CYGV01001301">
    <property type="protein sequence ID" value="CUA72640.1"/>
    <property type="molecule type" value="Genomic_DNA"/>
</dbReference>
<feature type="transmembrane region" description="Helical" evidence="1">
    <location>
        <begin position="69"/>
        <end position="92"/>
    </location>
</feature>
<dbReference type="Proteomes" id="UP000044841">
    <property type="component" value="Unassembled WGS sequence"/>
</dbReference>
<feature type="transmembrane region" description="Helical" evidence="1">
    <location>
        <begin position="168"/>
        <end position="188"/>
    </location>
</feature>
<proteinExistence type="predicted"/>
<gene>
    <name evidence="2" type="ORF">RSOLAG22IIIB_04958</name>
</gene>
<keyword evidence="1" id="KW-0472">Membrane</keyword>
<sequence>MAVFWILIILNDVFMLTVDLKRTYTFIGCVATQTGINLFFPAFIILYAIPQGMGYWDFLFRSITSFVISAVPVVAAWFFSVGLLIISLRPIFMFRTLASMRHLWKANTKDALSGGVPPLSNYQTLTFLGSPRRSTVKTYTSLNRLVAHLLFRRVRPAETRMYAFARNIFAVAAIFALVFRAVTALLTAQNEVGTRPKTEACTNRASKLHSIGILMERPTEYYVPGVGPQVIDANITVSASWSDKVGRNYESYGEVTCTVQWSRHNNYYLYDAGTVALELYICNNTWTDKLGNYNRFNRDRYLGEEIWDQMFLYHITVQRALDGQMPYIWLLNTNELPSNLSQAHVDEVRSYLPPWELLHGAHIEAEAKLIIRRFIKSSIMRDVLLHAEPEYRPLSLYPITESSVALNITDRDIATATV</sequence>
<reference evidence="2 3" key="1">
    <citation type="submission" date="2015-07" db="EMBL/GenBank/DDBJ databases">
        <authorList>
            <person name="Noorani M."/>
        </authorList>
    </citation>
    <scope>NUCLEOTIDE SEQUENCE [LARGE SCALE GENOMIC DNA]</scope>
    <source>
        <strain evidence="2">BBA 69670</strain>
    </source>
</reference>
<feature type="transmembrane region" description="Helical" evidence="1">
    <location>
        <begin position="24"/>
        <end position="49"/>
    </location>
</feature>
<name>A0A0K6G298_9AGAM</name>
<keyword evidence="1" id="KW-1133">Transmembrane helix</keyword>
<keyword evidence="1" id="KW-0812">Transmembrane</keyword>
<evidence type="ECO:0000313" key="2">
    <source>
        <dbReference type="EMBL" id="CUA72640.1"/>
    </source>
</evidence>
<accession>A0A0K6G298</accession>
<protein>
    <submittedName>
        <fullName evidence="2">Uncharacterized protein</fullName>
    </submittedName>
</protein>